<evidence type="ECO:0000313" key="5">
    <source>
        <dbReference type="Proteomes" id="UP000189703"/>
    </source>
</evidence>
<accession>A0A1U7YT57</accession>
<reference evidence="6 7" key="1">
    <citation type="submission" date="2025-04" db="UniProtKB">
        <authorList>
            <consortium name="RefSeq"/>
        </authorList>
    </citation>
    <scope>IDENTIFICATION</scope>
</reference>
<feature type="coiled-coil region" evidence="1">
    <location>
        <begin position="40"/>
        <end position="67"/>
    </location>
</feature>
<dbReference type="RefSeq" id="XP_010240854.1">
    <property type="nucleotide sequence ID" value="XM_010242552.2"/>
</dbReference>
<feature type="domain" description="AIR9-like A9" evidence="4">
    <location>
        <begin position="306"/>
        <end position="386"/>
    </location>
</feature>
<dbReference type="Proteomes" id="UP000189703">
    <property type="component" value="Unplaced"/>
</dbReference>
<evidence type="ECO:0000259" key="3">
    <source>
        <dbReference type="Pfam" id="PF23080"/>
    </source>
</evidence>
<dbReference type="Pfam" id="PF23080">
    <property type="entry name" value="DUF7046"/>
    <property type="match status" value="1"/>
</dbReference>
<dbReference type="PANTHER" id="PTHR31149:SF7">
    <property type="entry name" value="EXPRESSED PROTEIN"/>
    <property type="match status" value="1"/>
</dbReference>
<evidence type="ECO:0000313" key="6">
    <source>
        <dbReference type="RefSeq" id="XP_010240854.1"/>
    </source>
</evidence>
<dbReference type="PANTHER" id="PTHR31149">
    <property type="entry name" value="EXPRESSED PROTEIN"/>
    <property type="match status" value="1"/>
</dbReference>
<evidence type="ECO:0000256" key="1">
    <source>
        <dbReference type="SAM" id="Coils"/>
    </source>
</evidence>
<dbReference type="OMA" id="KACNDRI"/>
<evidence type="ECO:0000259" key="4">
    <source>
        <dbReference type="Pfam" id="PF23197"/>
    </source>
</evidence>
<evidence type="ECO:0000313" key="7">
    <source>
        <dbReference type="RefSeq" id="XP_010240855.1"/>
    </source>
</evidence>
<dbReference type="RefSeq" id="XP_010240855.1">
    <property type="nucleotide sequence ID" value="XM_010242553.2"/>
</dbReference>
<dbReference type="Gene3D" id="2.60.40.2700">
    <property type="match status" value="1"/>
</dbReference>
<dbReference type="eggNOG" id="ENOG502QVSZ">
    <property type="taxonomic scope" value="Eukaryota"/>
</dbReference>
<dbReference type="InterPro" id="IPR055474">
    <property type="entry name" value="DUF7046"/>
</dbReference>
<feature type="coiled-coil region" evidence="1">
    <location>
        <begin position="94"/>
        <end position="128"/>
    </location>
</feature>
<feature type="compositionally biased region" description="Polar residues" evidence="2">
    <location>
        <begin position="200"/>
        <end position="212"/>
    </location>
</feature>
<feature type="domain" description="DUF7046" evidence="3">
    <location>
        <begin position="429"/>
        <end position="515"/>
    </location>
</feature>
<dbReference type="Pfam" id="PF23197">
    <property type="entry name" value="IG_AIR9"/>
    <property type="match status" value="1"/>
</dbReference>
<evidence type="ECO:0000256" key="2">
    <source>
        <dbReference type="SAM" id="MobiDB-lite"/>
    </source>
</evidence>
<dbReference type="AlphaFoldDB" id="A0A1U7YT57"/>
<dbReference type="FunFam" id="2.60.40.2700:FF:000001">
    <property type="entry name" value="Transmembrane protein"/>
    <property type="match status" value="1"/>
</dbReference>
<dbReference type="InterPro" id="IPR056284">
    <property type="entry name" value="AIR9-like_A9"/>
</dbReference>
<gene>
    <name evidence="6 7" type="primary">LOC104585617</name>
</gene>
<feature type="region of interest" description="Disordered" evidence="2">
    <location>
        <begin position="188"/>
        <end position="214"/>
    </location>
</feature>
<proteinExistence type="predicted"/>
<keyword evidence="5" id="KW-1185">Reference proteome</keyword>
<organism evidence="5 7">
    <name type="scientific">Nelumbo nucifera</name>
    <name type="common">Sacred lotus</name>
    <dbReference type="NCBI Taxonomy" id="4432"/>
    <lineage>
        <taxon>Eukaryota</taxon>
        <taxon>Viridiplantae</taxon>
        <taxon>Streptophyta</taxon>
        <taxon>Embryophyta</taxon>
        <taxon>Tracheophyta</taxon>
        <taxon>Spermatophyta</taxon>
        <taxon>Magnoliopsida</taxon>
        <taxon>Proteales</taxon>
        <taxon>Nelumbonaceae</taxon>
        <taxon>Nelumbo</taxon>
    </lineage>
</organism>
<dbReference type="OrthoDB" id="1890867at2759"/>
<name>A0A1U7YT57_NELNU</name>
<dbReference type="GeneID" id="104585617"/>
<dbReference type="KEGG" id="nnu:104585617"/>
<sequence>MQCLPPKAGISLKCNLIGTSKEIKEIMMILVWSIFSDVYEQELYLRMKAQKEEILQLREKISEACIKELQLLNEKHVSERKYSDLRMALDQRQKDAITSALAELAHRKDDLEENIKLAHDLKDAEDERYIFTSSMLGLLAEYGIRPHAINASTICNNVKRLYDQLQWKIITSHASIVEIDSMLGNQIANGSSNKDHRPFSVSNGQPQTSTVPNGLYTDDTYLREYYLGPSSGMPRFVQDQNMVDMKGTMPVKMQQFPNNYEGELSSTINKGVEELTAPMTGAEFHLPTTDEEHGSSISEGVLLPSIEDFQIIGEAKPGNTLQACGFPVRGTSLCIFQWVRHLQNGTRQYIEGATVPDYVVTADDVDKIIAVECIPIDDSGRQGELVRLFANDQKKITCDADMKREIDTHISVGRASFDVLFWNDSTNDWKPSTFILKRSSFQIKINGTADVFIEEKYSADLSIMIPPGLSTQFVLTCVHGTYPFSTYEDVRMRDTLVLTMRNFQSKALDDKRKGKA</sequence>
<protein>
    <submittedName>
        <fullName evidence="6 7">Uncharacterized protein LOC104585617 isoform X1</fullName>
    </submittedName>
</protein>
<keyword evidence="1" id="KW-0175">Coiled coil</keyword>